<dbReference type="Proteomes" id="UP000504603">
    <property type="component" value="Unplaced"/>
</dbReference>
<dbReference type="GO" id="GO:0005739">
    <property type="term" value="C:mitochondrion"/>
    <property type="evidence" value="ECO:0007669"/>
    <property type="project" value="UniProtKB-SubCell"/>
</dbReference>
<keyword evidence="6" id="KW-1185">Reference proteome</keyword>
<dbReference type="AlphaFoldDB" id="A0A6J1CII8"/>
<dbReference type="Pfam" id="PF01145">
    <property type="entry name" value="Band_7"/>
    <property type="match status" value="1"/>
</dbReference>
<dbReference type="InterPro" id="IPR036013">
    <property type="entry name" value="Band_7/SPFH_dom_sf"/>
</dbReference>
<name>A0A6J1CII8_MOMCH</name>
<accession>A0A6J1CII8</accession>
<dbReference type="KEGG" id="mcha:111011493"/>
<dbReference type="GO" id="GO:0016020">
    <property type="term" value="C:membrane"/>
    <property type="evidence" value="ECO:0007669"/>
    <property type="project" value="InterPro"/>
</dbReference>
<feature type="compositionally biased region" description="Polar residues" evidence="4">
    <location>
        <begin position="411"/>
        <end position="425"/>
    </location>
</feature>
<evidence type="ECO:0000313" key="6">
    <source>
        <dbReference type="Proteomes" id="UP000504603"/>
    </source>
</evidence>
<dbReference type="InterPro" id="IPR001972">
    <property type="entry name" value="Stomatin_HflK_fam"/>
</dbReference>
<reference evidence="7" key="1">
    <citation type="submission" date="2025-08" db="UniProtKB">
        <authorList>
            <consortium name="RefSeq"/>
        </authorList>
    </citation>
    <scope>IDENTIFICATION</scope>
    <source>
        <strain evidence="7">OHB3-1</strain>
    </source>
</reference>
<dbReference type="PANTHER" id="PTHR43327:SF10">
    <property type="entry name" value="STOMATIN-LIKE PROTEIN 2, MITOCHONDRIAL"/>
    <property type="match status" value="1"/>
</dbReference>
<dbReference type="InterPro" id="IPR050710">
    <property type="entry name" value="Band7/mec-2_domain"/>
</dbReference>
<dbReference type="CDD" id="cd08829">
    <property type="entry name" value="SPFH_paraslipin"/>
    <property type="match status" value="1"/>
</dbReference>
<evidence type="ECO:0000256" key="4">
    <source>
        <dbReference type="SAM" id="MobiDB-lite"/>
    </source>
</evidence>
<evidence type="ECO:0000259" key="5">
    <source>
        <dbReference type="SMART" id="SM00244"/>
    </source>
</evidence>
<evidence type="ECO:0000256" key="3">
    <source>
        <dbReference type="ARBA" id="ARBA00023128"/>
    </source>
</evidence>
<dbReference type="GO" id="GO:0007005">
    <property type="term" value="P:mitochondrion organization"/>
    <property type="evidence" value="ECO:0007669"/>
    <property type="project" value="TreeGrafter"/>
</dbReference>
<sequence>MMNSFNSNASSTLRFLKFIAHSRHLSTLSPLHPTRSSFLFSNNPFSPQSSSLLSPPLFSATTIRYLRTARDPNISYEITPPINWGIRIVPEKKAYVIERFGKYVKTLPSGIHFLIPFVDRIAYVHSLKEEAIPIPDQSAITKDNVSILIDGVLYVKIVDPKLASYGVENPIYAVIQLAQTTMRSELGKITLDKTFEERDTLNEKIVESINVAARDWGLQCLRYEIRDISPPRGVRAAMEMQAEAERKKRAQVLESEGERQANINIADGKKNSVILESEAAKMDQVNRAQGEAEAILVKAEATAKGLTLVSQALKDSGGVEAASLKIAEQYIQAFSNIAKEGTTMLLPSSAANPANMMAQALTIYKSLVGNVSSGEARGSGLIEGIKESDLSAEMVGESNRTVRRVVDEDQNGSPGFSLQSPKKAE</sequence>
<evidence type="ECO:0000256" key="1">
    <source>
        <dbReference type="ARBA" id="ARBA00004173"/>
    </source>
</evidence>
<comment type="similarity">
    <text evidence="2">Belongs to the band 7/mec-2 family.</text>
</comment>
<comment type="subcellular location">
    <subcellularLocation>
        <location evidence="1">Mitochondrion</location>
    </subcellularLocation>
</comment>
<organism evidence="6 7">
    <name type="scientific">Momordica charantia</name>
    <name type="common">Bitter gourd</name>
    <name type="synonym">Balsam pear</name>
    <dbReference type="NCBI Taxonomy" id="3673"/>
    <lineage>
        <taxon>Eukaryota</taxon>
        <taxon>Viridiplantae</taxon>
        <taxon>Streptophyta</taxon>
        <taxon>Embryophyta</taxon>
        <taxon>Tracheophyta</taxon>
        <taxon>Spermatophyta</taxon>
        <taxon>Magnoliopsida</taxon>
        <taxon>eudicotyledons</taxon>
        <taxon>Gunneridae</taxon>
        <taxon>Pentapetalae</taxon>
        <taxon>rosids</taxon>
        <taxon>fabids</taxon>
        <taxon>Cucurbitales</taxon>
        <taxon>Cucurbitaceae</taxon>
        <taxon>Momordiceae</taxon>
        <taxon>Momordica</taxon>
    </lineage>
</organism>
<dbReference type="InterPro" id="IPR032435">
    <property type="entry name" value="STML2-like_C"/>
</dbReference>
<proteinExistence type="inferred from homology"/>
<gene>
    <name evidence="7" type="primary">LOC111011493</name>
</gene>
<dbReference type="RefSeq" id="XP_022140967.1">
    <property type="nucleotide sequence ID" value="XM_022285275.1"/>
</dbReference>
<dbReference type="SMART" id="SM00244">
    <property type="entry name" value="PHB"/>
    <property type="match status" value="1"/>
</dbReference>
<evidence type="ECO:0000313" key="7">
    <source>
        <dbReference type="RefSeq" id="XP_022140967.1"/>
    </source>
</evidence>
<evidence type="ECO:0000256" key="2">
    <source>
        <dbReference type="ARBA" id="ARBA00008164"/>
    </source>
</evidence>
<dbReference type="OrthoDB" id="434619at2759"/>
<dbReference type="PANTHER" id="PTHR43327">
    <property type="entry name" value="STOMATIN-LIKE PROTEIN 2, MITOCHONDRIAL"/>
    <property type="match status" value="1"/>
</dbReference>
<dbReference type="FunFam" id="3.30.479.30:FF:000008">
    <property type="entry name" value="Stomatin-like protein 2, mitochondrial"/>
    <property type="match status" value="1"/>
</dbReference>
<dbReference type="InterPro" id="IPR001107">
    <property type="entry name" value="Band_7"/>
</dbReference>
<feature type="domain" description="Band 7" evidence="5">
    <location>
        <begin position="84"/>
        <end position="242"/>
    </location>
</feature>
<dbReference type="GeneID" id="111011493"/>
<dbReference type="Gene3D" id="3.30.479.30">
    <property type="entry name" value="Band 7 domain"/>
    <property type="match status" value="1"/>
</dbReference>
<keyword evidence="3" id="KW-0496">Mitochondrion</keyword>
<dbReference type="SUPFAM" id="SSF117892">
    <property type="entry name" value="Band 7/SPFH domain"/>
    <property type="match status" value="1"/>
</dbReference>
<dbReference type="Pfam" id="PF16200">
    <property type="entry name" value="Band_7_C"/>
    <property type="match status" value="1"/>
</dbReference>
<protein>
    <submittedName>
        <fullName evidence="7">Stomatin-like protein 2, mitochondrial</fullName>
    </submittedName>
</protein>
<feature type="region of interest" description="Disordered" evidence="4">
    <location>
        <begin position="393"/>
        <end position="425"/>
    </location>
</feature>
<dbReference type="PRINTS" id="PR00721">
    <property type="entry name" value="STOMATIN"/>
</dbReference>